<dbReference type="Proteomes" id="UP001186974">
    <property type="component" value="Unassembled WGS sequence"/>
</dbReference>
<evidence type="ECO:0000313" key="1">
    <source>
        <dbReference type="EMBL" id="KAK3060972.1"/>
    </source>
</evidence>
<accession>A0ACC3D2R6</accession>
<name>A0ACC3D2R6_9PEZI</name>
<gene>
    <name evidence="1" type="ORF">LTS18_007304</name>
</gene>
<evidence type="ECO:0000313" key="2">
    <source>
        <dbReference type="Proteomes" id="UP001186974"/>
    </source>
</evidence>
<dbReference type="EMBL" id="JAWDJW010008161">
    <property type="protein sequence ID" value="KAK3060972.1"/>
    <property type="molecule type" value="Genomic_DNA"/>
</dbReference>
<protein>
    <submittedName>
        <fullName evidence="1">Uncharacterized protein</fullName>
    </submittedName>
</protein>
<comment type="caution">
    <text evidence="1">The sequence shown here is derived from an EMBL/GenBank/DDBJ whole genome shotgun (WGS) entry which is preliminary data.</text>
</comment>
<keyword evidence="2" id="KW-1185">Reference proteome</keyword>
<organism evidence="1 2">
    <name type="scientific">Coniosporium uncinatum</name>
    <dbReference type="NCBI Taxonomy" id="93489"/>
    <lineage>
        <taxon>Eukaryota</taxon>
        <taxon>Fungi</taxon>
        <taxon>Dikarya</taxon>
        <taxon>Ascomycota</taxon>
        <taxon>Pezizomycotina</taxon>
        <taxon>Dothideomycetes</taxon>
        <taxon>Dothideomycetes incertae sedis</taxon>
        <taxon>Coniosporium</taxon>
    </lineage>
</organism>
<reference evidence="1" key="1">
    <citation type="submission" date="2024-09" db="EMBL/GenBank/DDBJ databases">
        <title>Black Yeasts Isolated from many extreme environments.</title>
        <authorList>
            <person name="Coleine C."/>
            <person name="Stajich J.E."/>
            <person name="Selbmann L."/>
        </authorList>
    </citation>
    <scope>NUCLEOTIDE SEQUENCE</scope>
    <source>
        <strain evidence="1">CCFEE 5737</strain>
    </source>
</reference>
<proteinExistence type="predicted"/>
<sequence length="205" mass="22763">MESPDTFTLLPIHLDPTTKALSTSQNIPTLAAELTTLNALHRTILSSDTTSSGVPPPPIPVNPKRSAQITKLRDAGNAAYKKSQFADAIRMYSLGIDMALQRPYWEPAGLVREEVSALYANRAQAHMALQQWPEGAVDAQCSVELKRVGNAKAWWRRGRCLVEMGRVEEAREWVGQGVEFEGAEKELGELEREVEALVERRRVKG</sequence>